<dbReference type="InterPro" id="IPR011109">
    <property type="entry name" value="DNA_bind_recombinase_dom"/>
</dbReference>
<dbReference type="InterPro" id="IPR036162">
    <property type="entry name" value="Resolvase-like_N_sf"/>
</dbReference>
<dbReference type="InterPro" id="IPR050639">
    <property type="entry name" value="SSR_resolvase"/>
</dbReference>
<dbReference type="AlphaFoldDB" id="A0A174Z8I6"/>
<proteinExistence type="predicted"/>
<dbReference type="PANTHER" id="PTHR30461">
    <property type="entry name" value="DNA-INVERTASE FROM LAMBDOID PROPHAGE"/>
    <property type="match status" value="1"/>
</dbReference>
<dbReference type="Pfam" id="PF07508">
    <property type="entry name" value="Recombinase"/>
    <property type="match status" value="1"/>
</dbReference>
<dbReference type="InterPro" id="IPR025827">
    <property type="entry name" value="Zn_ribbon_recom_dom"/>
</dbReference>
<dbReference type="SUPFAM" id="SSF53041">
    <property type="entry name" value="Resolvase-like"/>
    <property type="match status" value="1"/>
</dbReference>
<dbReference type="EMBL" id="CZBY01000001">
    <property type="protein sequence ID" value="CUQ80578.1"/>
    <property type="molecule type" value="Genomic_DNA"/>
</dbReference>
<dbReference type="InterPro" id="IPR038109">
    <property type="entry name" value="DNA_bind_recomb_sf"/>
</dbReference>
<reference evidence="3 4" key="1">
    <citation type="submission" date="2015-09" db="EMBL/GenBank/DDBJ databases">
        <authorList>
            <consortium name="Pathogen Informatics"/>
        </authorList>
    </citation>
    <scope>NUCLEOTIDE SEQUENCE [LARGE SCALE GENOMIC DNA]</scope>
    <source>
        <strain evidence="3 4">2789STDY5834928</strain>
    </source>
</reference>
<protein>
    <submittedName>
        <fullName evidence="3">Transposon Tn3 resolvase</fullName>
    </submittedName>
</protein>
<dbReference type="InterPro" id="IPR006119">
    <property type="entry name" value="Resolv_N"/>
</dbReference>
<dbReference type="SMART" id="SM00857">
    <property type="entry name" value="Resolvase"/>
    <property type="match status" value="1"/>
</dbReference>
<dbReference type="Pfam" id="PF00239">
    <property type="entry name" value="Resolvase"/>
    <property type="match status" value="1"/>
</dbReference>
<accession>A0A174Z8I6</accession>
<dbReference type="Gene3D" id="3.90.1750.20">
    <property type="entry name" value="Putative Large Serine Recombinase, Chain B, Domain 2"/>
    <property type="match status" value="1"/>
</dbReference>
<dbReference type="STRING" id="39492.ERS852540_00025"/>
<dbReference type="PROSITE" id="PS51737">
    <property type="entry name" value="RECOMBINASE_DNA_BIND"/>
    <property type="match status" value="1"/>
</dbReference>
<evidence type="ECO:0000313" key="3">
    <source>
        <dbReference type="EMBL" id="CUQ80578.1"/>
    </source>
</evidence>
<dbReference type="PANTHER" id="PTHR30461:SF23">
    <property type="entry name" value="DNA RECOMBINASE-RELATED"/>
    <property type="match status" value="1"/>
</dbReference>
<dbReference type="Pfam" id="PF13408">
    <property type="entry name" value="Zn_ribbon_recom"/>
    <property type="match status" value="1"/>
</dbReference>
<name>A0A174Z8I6_9FIRM</name>
<gene>
    <name evidence="3" type="primary">tnpR_1</name>
    <name evidence="3" type="ORF">ERS852540_00025</name>
</gene>
<dbReference type="Gene3D" id="3.40.50.1390">
    <property type="entry name" value="Resolvase, N-terminal catalytic domain"/>
    <property type="match status" value="1"/>
</dbReference>
<evidence type="ECO:0000259" key="2">
    <source>
        <dbReference type="PROSITE" id="PS51737"/>
    </source>
</evidence>
<dbReference type="CDD" id="cd00338">
    <property type="entry name" value="Ser_Recombinase"/>
    <property type="match status" value="1"/>
</dbReference>
<dbReference type="GO" id="GO:0003677">
    <property type="term" value="F:DNA binding"/>
    <property type="evidence" value="ECO:0007669"/>
    <property type="project" value="InterPro"/>
</dbReference>
<dbReference type="GO" id="GO:0000150">
    <property type="term" value="F:DNA strand exchange activity"/>
    <property type="evidence" value="ECO:0007669"/>
    <property type="project" value="InterPro"/>
</dbReference>
<organism evidence="3 4">
    <name type="scientific">[Eubacterium] siraeum</name>
    <dbReference type="NCBI Taxonomy" id="39492"/>
    <lineage>
        <taxon>Bacteria</taxon>
        <taxon>Bacillati</taxon>
        <taxon>Bacillota</taxon>
        <taxon>Clostridia</taxon>
        <taxon>Eubacteriales</taxon>
        <taxon>Oscillospiraceae</taxon>
        <taxon>Oscillospiraceae incertae sedis</taxon>
    </lineage>
</organism>
<feature type="domain" description="Resolvase/invertase-type recombinase catalytic" evidence="1">
    <location>
        <begin position="34"/>
        <end position="182"/>
    </location>
</feature>
<feature type="domain" description="Recombinase" evidence="2">
    <location>
        <begin position="191"/>
        <end position="317"/>
    </location>
</feature>
<evidence type="ECO:0000259" key="1">
    <source>
        <dbReference type="PROSITE" id="PS51736"/>
    </source>
</evidence>
<sequence>MMQATSVQPQKTVRIIPATIDTKAAITQSYRQLRVAAYCRVSTKQDEQLNSYEVQRTHYEERIRTEPKWSLVGIFADKGITGTSMKKRDEFNKMLRLCYKGKIDMIIVKSISRFARNTLDVIKITRKLREINVDVYFEEQGIHSIDPASEFYITIYGSIAQSESENISANVKWGKAQSAKQGNVPFQCKHFLGYTKNADGEIEIVPEEAEIIREIYEQYLSGESLYGIKCYLEAKEIPTPAGCSVWRQETIRSILSNEKYKGDAIINKTYVSDCISKRVKANNGERNKYYIENNHPAIIDAGTFARVQEEIARRSGKPKVKQKGTKTELSRYSSRYALSELLICGECRTPYRRCTWTAKGKRKIVWRCINRLDYGKKYCHHSPSIEESLLQDAVMRAIMQTAKQNVEVLKTLKIHIGMGLTDEVTEDKTLDIQIRIAEIDAEFQKMLKAVSADNADGIDEERITELMNEKQRLTVQLEQYAAMRQKRESAKSRLDEIFTILDGLQNHPMEYDDKLVRQIIECVVVESKDKIKVVFIGGTEIEMAL</sequence>
<dbReference type="PROSITE" id="PS51736">
    <property type="entry name" value="RECOMBINASES_3"/>
    <property type="match status" value="1"/>
</dbReference>
<dbReference type="Proteomes" id="UP000095662">
    <property type="component" value="Unassembled WGS sequence"/>
</dbReference>
<evidence type="ECO:0000313" key="4">
    <source>
        <dbReference type="Proteomes" id="UP000095662"/>
    </source>
</evidence>